<proteinExistence type="predicted"/>
<comment type="caution">
    <text evidence="1">The sequence shown here is derived from an EMBL/GenBank/DDBJ whole genome shotgun (WGS) entry which is preliminary data.</text>
</comment>
<accession>A0A4R8UZM6</accession>
<gene>
    <name evidence="1" type="ORF">E3O06_05615</name>
</gene>
<name>A0A4R8UZM6_9MICO</name>
<reference evidence="1 2" key="1">
    <citation type="submission" date="2019-03" db="EMBL/GenBank/DDBJ databases">
        <title>Genomics of glacier-inhabiting Cryobacterium strains.</title>
        <authorList>
            <person name="Liu Q."/>
            <person name="Xin Y.-H."/>
        </authorList>
    </citation>
    <scope>NUCLEOTIDE SEQUENCE [LARGE SCALE GENOMIC DNA]</scope>
    <source>
        <strain evidence="1 2">HLT2-23</strain>
    </source>
</reference>
<dbReference type="Proteomes" id="UP000298173">
    <property type="component" value="Unassembled WGS sequence"/>
</dbReference>
<dbReference type="AlphaFoldDB" id="A0A4R8UZM6"/>
<keyword evidence="2" id="KW-1185">Reference proteome</keyword>
<protein>
    <submittedName>
        <fullName evidence="1">Uncharacterized protein</fullName>
    </submittedName>
</protein>
<dbReference type="EMBL" id="SOEY01000008">
    <property type="protein sequence ID" value="TFB75303.1"/>
    <property type="molecule type" value="Genomic_DNA"/>
</dbReference>
<organism evidence="1 2">
    <name type="scientific">Cryobacterium glaciale</name>
    <dbReference type="NCBI Taxonomy" id="1259145"/>
    <lineage>
        <taxon>Bacteria</taxon>
        <taxon>Bacillati</taxon>
        <taxon>Actinomycetota</taxon>
        <taxon>Actinomycetes</taxon>
        <taxon>Micrococcales</taxon>
        <taxon>Microbacteriaceae</taxon>
        <taxon>Cryobacterium</taxon>
    </lineage>
</organism>
<evidence type="ECO:0000313" key="2">
    <source>
        <dbReference type="Proteomes" id="UP000298173"/>
    </source>
</evidence>
<sequence>MPHSASPVAPWHRAIFPPPHLDHAKAVWRHAIRALVRRLNPARRRRSNPRIIKRKVSKWPAKRFHYAHWPQPAHEPEITIQVLN</sequence>
<evidence type="ECO:0000313" key="1">
    <source>
        <dbReference type="EMBL" id="TFB75303.1"/>
    </source>
</evidence>
<dbReference type="OrthoDB" id="3700737at2"/>